<accession>A0A2N9GA74</accession>
<evidence type="ECO:0000256" key="1">
    <source>
        <dbReference type="SAM" id="MobiDB-lite"/>
    </source>
</evidence>
<gene>
    <name evidence="2" type="ORF">FSB_LOCUS20559</name>
    <name evidence="3" type="ORF">FSB_LOCUS27398</name>
</gene>
<dbReference type="EMBL" id="OIVN01001327">
    <property type="protein sequence ID" value="SPC92677.1"/>
    <property type="molecule type" value="Genomic_DNA"/>
</dbReference>
<protein>
    <submittedName>
        <fullName evidence="3">Uncharacterized protein</fullName>
    </submittedName>
</protein>
<organism evidence="3">
    <name type="scientific">Fagus sylvatica</name>
    <name type="common">Beechnut</name>
    <dbReference type="NCBI Taxonomy" id="28930"/>
    <lineage>
        <taxon>Eukaryota</taxon>
        <taxon>Viridiplantae</taxon>
        <taxon>Streptophyta</taxon>
        <taxon>Embryophyta</taxon>
        <taxon>Tracheophyta</taxon>
        <taxon>Spermatophyta</taxon>
        <taxon>Magnoliopsida</taxon>
        <taxon>eudicotyledons</taxon>
        <taxon>Gunneridae</taxon>
        <taxon>Pentapetalae</taxon>
        <taxon>rosids</taxon>
        <taxon>fabids</taxon>
        <taxon>Fagales</taxon>
        <taxon>Fagaceae</taxon>
        <taxon>Fagus</taxon>
    </lineage>
</organism>
<evidence type="ECO:0000313" key="3">
    <source>
        <dbReference type="EMBL" id="SPC99516.1"/>
    </source>
</evidence>
<evidence type="ECO:0000313" key="2">
    <source>
        <dbReference type="EMBL" id="SPC92677.1"/>
    </source>
</evidence>
<dbReference type="AlphaFoldDB" id="A0A2N9GA74"/>
<reference evidence="3" key="1">
    <citation type="submission" date="2018-02" db="EMBL/GenBank/DDBJ databases">
        <authorList>
            <person name="Cohen D.B."/>
            <person name="Kent A.D."/>
        </authorList>
    </citation>
    <scope>NUCLEOTIDE SEQUENCE</scope>
</reference>
<feature type="compositionally biased region" description="Basic and acidic residues" evidence="1">
    <location>
        <begin position="31"/>
        <end position="45"/>
    </location>
</feature>
<sequence>MEGAHNDGTSADPPMTPIKRQMQVIATSIHDFAREMTRQNKELWHAIRNGPPTPHDDNQPPLQRESRMDDQEADSWQVTRRQDDEAQKTPSPNRHREESAVAPPIPAVKGQKDLFVRPNNLIVRFDRPEGWRIKLPV</sequence>
<name>A0A2N9GA74_FAGSY</name>
<feature type="compositionally biased region" description="Basic and acidic residues" evidence="1">
    <location>
        <begin position="54"/>
        <end position="70"/>
    </location>
</feature>
<feature type="region of interest" description="Disordered" evidence="1">
    <location>
        <begin position="1"/>
        <end position="106"/>
    </location>
</feature>
<proteinExistence type="predicted"/>
<dbReference type="EMBL" id="OIVN01001984">
    <property type="protein sequence ID" value="SPC99516.1"/>
    <property type="molecule type" value="Genomic_DNA"/>
</dbReference>